<evidence type="ECO:0000256" key="7">
    <source>
        <dbReference type="ARBA" id="ARBA00022857"/>
    </source>
</evidence>
<evidence type="ECO:0000256" key="4">
    <source>
        <dbReference type="ARBA" id="ARBA00022532"/>
    </source>
</evidence>
<evidence type="ECO:0000256" key="13">
    <source>
        <dbReference type="PIRSR" id="PIRSR000108-3"/>
    </source>
</evidence>
<proteinExistence type="inferred from homology"/>
<keyword evidence="17" id="KW-1185">Reference proteome</keyword>
<dbReference type="NCBIfam" id="NF006156">
    <property type="entry name" value="PRK08299.1"/>
    <property type="match status" value="1"/>
</dbReference>
<evidence type="ECO:0000256" key="12">
    <source>
        <dbReference type="PIRSR" id="PIRSR000108-2"/>
    </source>
</evidence>
<keyword evidence="5 10" id="KW-0479">Metal-binding</keyword>
<feature type="site" description="Critical for catalysis" evidence="11">
    <location>
        <position position="139"/>
    </location>
</feature>
<evidence type="ECO:0000256" key="1">
    <source>
        <dbReference type="ARBA" id="ARBA00001936"/>
    </source>
</evidence>
<comment type="cofactor">
    <cofactor evidence="10 13">
        <name>Mg(2+)</name>
        <dbReference type="ChEBI" id="CHEBI:18420"/>
    </cofactor>
    <cofactor evidence="10 13">
        <name>Mn(2+)</name>
        <dbReference type="ChEBI" id="CHEBI:29035"/>
    </cofactor>
    <text evidence="10 13">Binds 1 Mg(2+) or Mn(2+) ion per subunit.</text>
</comment>
<dbReference type="InterPro" id="IPR019818">
    <property type="entry name" value="IsoCit/isopropylmalate_DH_CS"/>
</dbReference>
<dbReference type="AlphaFoldDB" id="A0A1G4G690"/>
<dbReference type="FunFam" id="3.40.718.10:FF:000002">
    <property type="entry name" value="Isocitrate dehydrogenase [NADP]"/>
    <property type="match status" value="1"/>
</dbReference>
<evidence type="ECO:0000259" key="15">
    <source>
        <dbReference type="SMART" id="SM01329"/>
    </source>
</evidence>
<feature type="binding site" evidence="14">
    <location>
        <position position="258"/>
    </location>
    <ligand>
        <name>NADP(+)</name>
        <dbReference type="ChEBI" id="CHEBI:58349"/>
    </ligand>
</feature>
<evidence type="ECO:0000256" key="5">
    <source>
        <dbReference type="ARBA" id="ARBA00022723"/>
    </source>
</evidence>
<dbReference type="SMART" id="SM01329">
    <property type="entry name" value="Iso_dh"/>
    <property type="match status" value="1"/>
</dbReference>
<dbReference type="Proteomes" id="UP000178485">
    <property type="component" value="Chromosome i"/>
</dbReference>
<dbReference type="EMBL" id="LT608328">
    <property type="protein sequence ID" value="SCM56949.1"/>
    <property type="molecule type" value="Genomic_DNA"/>
</dbReference>
<dbReference type="NCBIfam" id="TIGR00127">
    <property type="entry name" value="nadp_idh_euk"/>
    <property type="match status" value="1"/>
</dbReference>
<feature type="binding site" evidence="12">
    <location>
        <position position="77"/>
    </location>
    <ligand>
        <name>D-threo-isocitrate</name>
        <dbReference type="ChEBI" id="CHEBI:15562"/>
    </ligand>
</feature>
<dbReference type="Pfam" id="PF00180">
    <property type="entry name" value="Iso_dh"/>
    <property type="match status" value="1"/>
</dbReference>
<evidence type="ECO:0000256" key="6">
    <source>
        <dbReference type="ARBA" id="ARBA00022842"/>
    </source>
</evidence>
<feature type="binding site" evidence="14">
    <location>
        <begin position="75"/>
        <end position="77"/>
    </location>
    <ligand>
        <name>NADP(+)</name>
        <dbReference type="ChEBI" id="CHEBI:58349"/>
    </ligand>
</feature>
<dbReference type="GO" id="GO:0006097">
    <property type="term" value="P:glyoxylate cycle"/>
    <property type="evidence" value="ECO:0007669"/>
    <property type="project" value="UniProtKB-KW"/>
</dbReference>
<sequence>MTKIKVANPIVELDGDEMTRIIWSFIKEQLILPYLDLDIKYYDLSIQNRDATGDQVTIDAAEAIKRYNVGVKCATITPDEARVKEFGLKKMWKSPNGTIRNIVGGTVFREPIICSNVPRYVPGWTEPIIIGRHAFGDQYRATDKVIKGKGKLKLTFTAESGEVQEWEVYNFDGDGVAMAMYNTDESIYGFARSSFQMALAKKYPLYMSTKNTILKAYDGRFKDIFQEVYESEFKESFQEAGITYEHRLIDDMVASAMKWKGGFVWACKNYDGDVQSDTVAQGFGSLGMMSSVLVTPDGRTVEAEAAHGTVTRHYRQHQQGKETSTNPIASIYAWTRGLEHRGKLDNNQPLVDFCHKLEQVCVETVENGEMTKDLALLVYGDDVKGKYLNTQDFLAAVKRNLERKLS</sequence>
<evidence type="ECO:0000256" key="3">
    <source>
        <dbReference type="ARBA" id="ARBA00022435"/>
    </source>
</evidence>
<feature type="binding site" evidence="14">
    <location>
        <position position="326"/>
    </location>
    <ligand>
        <name>NADP(+)</name>
        <dbReference type="ChEBI" id="CHEBI:58349"/>
    </ligand>
</feature>
<evidence type="ECO:0000313" key="16">
    <source>
        <dbReference type="EMBL" id="SCM56949.1"/>
    </source>
</evidence>
<gene>
    <name evidence="16" type="primary">icd3</name>
    <name evidence="16" type="ORF">ING2E5A_1115</name>
</gene>
<keyword evidence="9 10" id="KW-0464">Manganese</keyword>
<dbReference type="KEGG" id="pmuc:ING2E5A_1115"/>
<feature type="binding site" evidence="12">
    <location>
        <begin position="94"/>
        <end position="100"/>
    </location>
    <ligand>
        <name>D-threo-isocitrate</name>
        <dbReference type="ChEBI" id="CHEBI:15562"/>
    </ligand>
</feature>
<feature type="binding site" evidence="14">
    <location>
        <begin position="308"/>
        <end position="313"/>
    </location>
    <ligand>
        <name>NADP(+)</name>
        <dbReference type="ChEBI" id="CHEBI:58349"/>
    </ligand>
</feature>
<feature type="site" description="Critical for catalysis" evidence="11">
    <location>
        <position position="210"/>
    </location>
</feature>
<evidence type="ECO:0000313" key="17">
    <source>
        <dbReference type="Proteomes" id="UP000178485"/>
    </source>
</evidence>
<dbReference type="PANTHER" id="PTHR11822:SF21">
    <property type="entry name" value="ISOCITRATE DEHYDROGENASE [NADP], MITOCHONDRIAL"/>
    <property type="match status" value="1"/>
</dbReference>
<dbReference type="GO" id="GO:0006099">
    <property type="term" value="P:tricarboxylic acid cycle"/>
    <property type="evidence" value="ECO:0007669"/>
    <property type="project" value="UniProtKB-KW"/>
</dbReference>
<feature type="binding site" evidence="12">
    <location>
        <position position="132"/>
    </location>
    <ligand>
        <name>D-threo-isocitrate</name>
        <dbReference type="ChEBI" id="CHEBI:15562"/>
    </ligand>
</feature>
<feature type="domain" description="Isopropylmalate dehydrogenase-like" evidence="15">
    <location>
        <begin position="9"/>
        <end position="397"/>
    </location>
</feature>
<feature type="binding site" evidence="12">
    <location>
        <position position="109"/>
    </location>
    <ligand>
        <name>D-threo-isocitrate</name>
        <dbReference type="ChEBI" id="CHEBI:15562"/>
    </ligand>
</feature>
<evidence type="ECO:0000256" key="14">
    <source>
        <dbReference type="PIRSR" id="PIRSR000108-4"/>
    </source>
</evidence>
<dbReference type="Gene3D" id="3.40.718.10">
    <property type="entry name" value="Isopropylmalate Dehydrogenase"/>
    <property type="match status" value="1"/>
</dbReference>
<dbReference type="GO" id="GO:0051287">
    <property type="term" value="F:NAD binding"/>
    <property type="evidence" value="ECO:0007669"/>
    <property type="project" value="InterPro"/>
</dbReference>
<dbReference type="EC" id="1.1.1.42" evidence="10"/>
<dbReference type="InterPro" id="IPR024084">
    <property type="entry name" value="IsoPropMal-DH-like_dom"/>
</dbReference>
<protein>
    <recommendedName>
        <fullName evidence="10">Isocitrate dehydrogenase [NADP]</fullName>
        <ecNumber evidence="10">1.1.1.42</ecNumber>
    </recommendedName>
</protein>
<feature type="binding site" evidence="14">
    <location>
        <position position="82"/>
    </location>
    <ligand>
        <name>NADP(+)</name>
        <dbReference type="ChEBI" id="CHEBI:58349"/>
    </ligand>
</feature>
<dbReference type="PANTHER" id="PTHR11822">
    <property type="entry name" value="NADP-SPECIFIC ISOCITRATE DEHYDROGENASE"/>
    <property type="match status" value="1"/>
</dbReference>
<dbReference type="SUPFAM" id="SSF53659">
    <property type="entry name" value="Isocitrate/Isopropylmalate dehydrogenase-like"/>
    <property type="match status" value="1"/>
</dbReference>
<dbReference type="RefSeq" id="WP_071136517.1">
    <property type="nucleotide sequence ID" value="NZ_DUQN01000061.1"/>
</dbReference>
<keyword evidence="3" id="KW-0329">Glyoxylate bypass</keyword>
<dbReference type="GO" id="GO:0004450">
    <property type="term" value="F:isocitrate dehydrogenase (NADP+) activity"/>
    <property type="evidence" value="ECO:0007669"/>
    <property type="project" value="UniProtKB-UniRule"/>
</dbReference>
<evidence type="ECO:0000256" key="10">
    <source>
        <dbReference type="PIRNR" id="PIRNR000108"/>
    </source>
</evidence>
<reference evidence="16 17" key="1">
    <citation type="submission" date="2016-08" db="EMBL/GenBank/DDBJ databases">
        <authorList>
            <person name="Seilhamer J.J."/>
        </authorList>
    </citation>
    <scope>NUCLEOTIDE SEQUENCE [LARGE SCALE GENOMIC DNA]</scope>
    <source>
        <strain evidence="16">ING2-E5A</strain>
    </source>
</reference>
<evidence type="ECO:0000256" key="2">
    <source>
        <dbReference type="ARBA" id="ARBA00007769"/>
    </source>
</evidence>
<dbReference type="PROSITE" id="PS00470">
    <property type="entry name" value="IDH_IMDH"/>
    <property type="match status" value="1"/>
</dbReference>
<evidence type="ECO:0000256" key="11">
    <source>
        <dbReference type="PIRSR" id="PIRSR000108-1"/>
    </source>
</evidence>
<comment type="cofactor">
    <cofactor evidence="1">
        <name>Mn(2+)</name>
        <dbReference type="ChEBI" id="CHEBI:29035"/>
    </cofactor>
</comment>
<organism evidence="16 17">
    <name type="scientific">Petrimonas mucosa</name>
    <dbReference type="NCBI Taxonomy" id="1642646"/>
    <lineage>
        <taxon>Bacteria</taxon>
        <taxon>Pseudomonadati</taxon>
        <taxon>Bacteroidota</taxon>
        <taxon>Bacteroidia</taxon>
        <taxon>Bacteroidales</taxon>
        <taxon>Dysgonomonadaceae</taxon>
        <taxon>Petrimonas</taxon>
    </lineage>
</organism>
<dbReference type="GO" id="GO:0000287">
    <property type="term" value="F:magnesium ion binding"/>
    <property type="evidence" value="ECO:0007669"/>
    <property type="project" value="InterPro"/>
</dbReference>
<keyword evidence="8 10" id="KW-0560">Oxidoreductase</keyword>
<keyword evidence="6 10" id="KW-0460">Magnesium</keyword>
<name>A0A1G4G690_9BACT</name>
<accession>A0A1G4G690</accession>
<dbReference type="InterPro" id="IPR004790">
    <property type="entry name" value="Isocitrate_DH_NADP"/>
</dbReference>
<evidence type="ECO:0000256" key="8">
    <source>
        <dbReference type="ARBA" id="ARBA00023002"/>
    </source>
</evidence>
<dbReference type="PIRSF" id="PIRSF000108">
    <property type="entry name" value="IDH_NADP"/>
    <property type="match status" value="1"/>
</dbReference>
<dbReference type="GO" id="GO:0006102">
    <property type="term" value="P:isocitrate metabolic process"/>
    <property type="evidence" value="ECO:0007669"/>
    <property type="project" value="UniProtKB-UniRule"/>
</dbReference>
<comment type="catalytic activity">
    <reaction evidence="10">
        <text>D-threo-isocitrate + NADP(+) = 2-oxoglutarate + CO2 + NADPH</text>
        <dbReference type="Rhea" id="RHEA:19629"/>
        <dbReference type="ChEBI" id="CHEBI:15562"/>
        <dbReference type="ChEBI" id="CHEBI:16526"/>
        <dbReference type="ChEBI" id="CHEBI:16810"/>
        <dbReference type="ChEBI" id="CHEBI:57783"/>
        <dbReference type="ChEBI" id="CHEBI:58349"/>
        <dbReference type="EC" id="1.1.1.42"/>
    </reaction>
</comment>
<evidence type="ECO:0000256" key="9">
    <source>
        <dbReference type="ARBA" id="ARBA00023211"/>
    </source>
</evidence>
<keyword evidence="7 10" id="KW-0521">NADP</keyword>
<comment type="similarity">
    <text evidence="2 10">Belongs to the isocitrate and isopropylmalate dehydrogenases family.</text>
</comment>
<feature type="binding site" evidence="13">
    <location>
        <position position="273"/>
    </location>
    <ligand>
        <name>Mn(2+)</name>
        <dbReference type="ChEBI" id="CHEBI:29035"/>
    </ligand>
</feature>
<feature type="binding site" evidence="13">
    <location>
        <position position="250"/>
    </location>
    <ligand>
        <name>Mn(2+)</name>
        <dbReference type="ChEBI" id="CHEBI:29035"/>
    </ligand>
</feature>
<dbReference type="STRING" id="1642646.ING2E5A_1115"/>
<keyword evidence="4 10" id="KW-0816">Tricarboxylic acid cycle</keyword>